<dbReference type="Proteomes" id="UP000823388">
    <property type="component" value="Chromosome 6K"/>
</dbReference>
<dbReference type="EMBL" id="CM029047">
    <property type="protein sequence ID" value="KAG2583682.1"/>
    <property type="molecule type" value="Genomic_DNA"/>
</dbReference>
<organism evidence="2 3">
    <name type="scientific">Panicum virgatum</name>
    <name type="common">Blackwell switchgrass</name>
    <dbReference type="NCBI Taxonomy" id="38727"/>
    <lineage>
        <taxon>Eukaryota</taxon>
        <taxon>Viridiplantae</taxon>
        <taxon>Streptophyta</taxon>
        <taxon>Embryophyta</taxon>
        <taxon>Tracheophyta</taxon>
        <taxon>Spermatophyta</taxon>
        <taxon>Magnoliopsida</taxon>
        <taxon>Liliopsida</taxon>
        <taxon>Poales</taxon>
        <taxon>Poaceae</taxon>
        <taxon>PACMAD clade</taxon>
        <taxon>Panicoideae</taxon>
        <taxon>Panicodae</taxon>
        <taxon>Paniceae</taxon>
        <taxon>Panicinae</taxon>
        <taxon>Panicum</taxon>
        <taxon>Panicum sect. Hiantes</taxon>
    </lineage>
</organism>
<evidence type="ECO:0000313" key="3">
    <source>
        <dbReference type="Proteomes" id="UP000823388"/>
    </source>
</evidence>
<evidence type="ECO:0000313" key="2">
    <source>
        <dbReference type="EMBL" id="KAG2583682.1"/>
    </source>
</evidence>
<dbReference type="AlphaFoldDB" id="A0A8T0RCK6"/>
<reference evidence="2" key="1">
    <citation type="submission" date="2020-05" db="EMBL/GenBank/DDBJ databases">
        <title>WGS assembly of Panicum virgatum.</title>
        <authorList>
            <person name="Lovell J.T."/>
            <person name="Jenkins J."/>
            <person name="Shu S."/>
            <person name="Juenger T.E."/>
            <person name="Schmutz J."/>
        </authorList>
    </citation>
    <scope>NUCLEOTIDE SEQUENCE</scope>
    <source>
        <strain evidence="2">AP13</strain>
    </source>
</reference>
<protein>
    <submittedName>
        <fullName evidence="2">Uncharacterized protein</fullName>
    </submittedName>
</protein>
<keyword evidence="1" id="KW-0472">Membrane</keyword>
<name>A0A8T0RCK6_PANVG</name>
<accession>A0A8T0RCK6</accession>
<comment type="caution">
    <text evidence="2">The sequence shown here is derived from an EMBL/GenBank/DDBJ whole genome shotgun (WGS) entry which is preliminary data.</text>
</comment>
<evidence type="ECO:0000256" key="1">
    <source>
        <dbReference type="SAM" id="Phobius"/>
    </source>
</evidence>
<sequence>MFVSAWACSPLPRKPGVCSPAQAPSKQVDPSDFFCSPFDSSHFTSLAPLLDAKSVTISSQMCSTRLESMVFAWSEVKRIADLFPLSLSPSDMSPSWIHLCRCGCITTEQAERENLCDLLLVLQVLLVLWNICYFASGIKLLLVSCALIFGGVGLAGVFWAVVSLFNVNMRLYHLFWAAKI</sequence>
<keyword evidence="1" id="KW-1133">Transmembrane helix</keyword>
<gene>
    <name evidence="2" type="ORF">PVAP13_6KG194200</name>
</gene>
<keyword evidence="3" id="KW-1185">Reference proteome</keyword>
<feature type="transmembrane region" description="Helical" evidence="1">
    <location>
        <begin position="140"/>
        <end position="162"/>
    </location>
</feature>
<proteinExistence type="predicted"/>
<keyword evidence="1" id="KW-0812">Transmembrane</keyword>